<evidence type="ECO:0000313" key="1">
    <source>
        <dbReference type="EMBL" id="MBW94225.1"/>
    </source>
</evidence>
<proteinExistence type="predicted"/>
<dbReference type="AlphaFoldDB" id="A0A2P2JL87"/>
<organism evidence="1">
    <name type="scientific">Rhizophora mucronata</name>
    <name type="common">Asiatic mangrove</name>
    <dbReference type="NCBI Taxonomy" id="61149"/>
    <lineage>
        <taxon>Eukaryota</taxon>
        <taxon>Viridiplantae</taxon>
        <taxon>Streptophyta</taxon>
        <taxon>Embryophyta</taxon>
        <taxon>Tracheophyta</taxon>
        <taxon>Spermatophyta</taxon>
        <taxon>Magnoliopsida</taxon>
        <taxon>eudicotyledons</taxon>
        <taxon>Gunneridae</taxon>
        <taxon>Pentapetalae</taxon>
        <taxon>rosids</taxon>
        <taxon>fabids</taxon>
        <taxon>Malpighiales</taxon>
        <taxon>Rhizophoraceae</taxon>
        <taxon>Rhizophora</taxon>
    </lineage>
</organism>
<name>A0A2P2JL87_RHIMU</name>
<accession>A0A2P2JL87</accession>
<dbReference type="EMBL" id="GGEC01013742">
    <property type="protein sequence ID" value="MBW94225.1"/>
    <property type="molecule type" value="Transcribed_RNA"/>
</dbReference>
<protein>
    <submittedName>
        <fullName evidence="1">PolyU-specific endoribonuclease-B</fullName>
    </submittedName>
</protein>
<sequence>MWSWVHTVSISSATALEIEWDLPFLWLNELRVSLNGDENQANAFGTCIACYRMALVLFERCLFYLMPCGIPHLNAIPSCYLFQSSFI</sequence>
<reference evidence="1" key="1">
    <citation type="submission" date="2018-02" db="EMBL/GenBank/DDBJ databases">
        <title>Rhizophora mucronata_Transcriptome.</title>
        <authorList>
            <person name="Meera S.P."/>
            <person name="Sreeshan A."/>
            <person name="Augustine A."/>
        </authorList>
    </citation>
    <scope>NUCLEOTIDE SEQUENCE</scope>
    <source>
        <tissue evidence="1">Leaf</tissue>
    </source>
</reference>